<organism evidence="1 2">
    <name type="scientific">Apiospora phragmitis</name>
    <dbReference type="NCBI Taxonomy" id="2905665"/>
    <lineage>
        <taxon>Eukaryota</taxon>
        <taxon>Fungi</taxon>
        <taxon>Dikarya</taxon>
        <taxon>Ascomycota</taxon>
        <taxon>Pezizomycotina</taxon>
        <taxon>Sordariomycetes</taxon>
        <taxon>Xylariomycetidae</taxon>
        <taxon>Amphisphaeriales</taxon>
        <taxon>Apiosporaceae</taxon>
        <taxon>Apiospora</taxon>
    </lineage>
</organism>
<evidence type="ECO:0000313" key="1">
    <source>
        <dbReference type="EMBL" id="KAK8061723.1"/>
    </source>
</evidence>
<accession>A0ABR1US23</accession>
<protein>
    <submittedName>
        <fullName evidence="1">Uncharacterized protein</fullName>
    </submittedName>
</protein>
<gene>
    <name evidence="1" type="ORF">PG994_008089</name>
</gene>
<dbReference type="GeneID" id="92092561"/>
<evidence type="ECO:0000313" key="2">
    <source>
        <dbReference type="Proteomes" id="UP001480595"/>
    </source>
</evidence>
<comment type="caution">
    <text evidence="1">The sequence shown here is derived from an EMBL/GenBank/DDBJ whole genome shotgun (WGS) entry which is preliminary data.</text>
</comment>
<dbReference type="EMBL" id="JAQQWL010000008">
    <property type="protein sequence ID" value="KAK8061723.1"/>
    <property type="molecule type" value="Genomic_DNA"/>
</dbReference>
<dbReference type="Proteomes" id="UP001480595">
    <property type="component" value="Unassembled WGS sequence"/>
</dbReference>
<sequence length="61" mass="7194">MDANAEETPRATGIGRSTLKERERKFRGQEFDQYVFAKKYDQMQVVNEATTYLEVLNYTVR</sequence>
<reference evidence="1 2" key="1">
    <citation type="submission" date="2023-01" db="EMBL/GenBank/DDBJ databases">
        <title>Analysis of 21 Apiospora genomes using comparative genomics revels a genus with tremendous synthesis potential of carbohydrate active enzymes and secondary metabolites.</title>
        <authorList>
            <person name="Sorensen T."/>
        </authorList>
    </citation>
    <scope>NUCLEOTIDE SEQUENCE [LARGE SCALE GENOMIC DNA]</scope>
    <source>
        <strain evidence="1 2">CBS 135458</strain>
    </source>
</reference>
<dbReference type="RefSeq" id="XP_066714985.1">
    <property type="nucleotide sequence ID" value="XM_066859498.1"/>
</dbReference>
<proteinExistence type="predicted"/>
<name>A0ABR1US23_9PEZI</name>
<keyword evidence="2" id="KW-1185">Reference proteome</keyword>